<sequence length="852" mass="94954">MAATTPFNETNDAPTAEGDETSRIDWPSQLFRDHVIFRLEAELTKAFNIQLPDDARQIEEYVFQNCPSKDEYMRTIARVPGDARQVEEYVFQKCSSKDEYMRTIAKVINAINCNSKSTAMPPGFQAQQQQGGIVKSPNSLLTQLGNGGGGLGGSVTPTTKAQIPPDPQPTHQQQPQARFPLQQQPSNTSIDQQTSFQMGQPPPIMMQQQFPPSDQIDGVAPDPLMQNSNSSMGVMDYGRIQQHQPGTTFTPQQYQQQAMMGQPMPHQQPLSGSSTAVPLSMQQQVSSGRSINNNKMMSDSQMQQQHSQLLLQQQRYWTAQQQPQKQPQNYNTIPLQQQQQFGITQQTFMSQQQMMPGGGMIPQNNMMLPQQQQYGGVQQPVQMMPPEYPPNFPQEIIQKLKLMGPNERPYFEKVCQLQQFVGFLQNNLIKYQSDGAMVSRINTMLSVLRFERFMGMNELNDIEIVIRKMMFTSHPSYAATAQQLQQQQHSSAIDPYGQMAGSNQMHPTAAAANWSEWSTLQNTPQHAAMVGSSGMMRGGGVGVAGGYSSGATTMQKMVQPTQASSYMPGGVNTSSSFFGSAPPSSQHGGGVAPINSSHSQPPYSSSGMMIDQKYQPPQYSTYTSQQQQQYPQQQRQTYGSNVIDNTNTMSVSNQPIMTQQMQQQQQWPTSTGDTAIDDLYSSMDDLLPVPTEQQTPSSSNSGRPLDNMLGSGNVGGRSSGITVNISQLPDAIRSEIAELEQRFQFDSIVEIASDMHSFVIKCILRSQQVPPLRIIIPRGYPVGAVSVKREILDLDSFYFDDLQNYIHEQFGKLNSRTITDILNTWESAVQQFYENEQMGQNNNFEDFSGFTN</sequence>
<evidence type="ECO:0000313" key="2">
    <source>
        <dbReference type="Proteomes" id="UP001497535"/>
    </source>
</evidence>
<keyword evidence="2" id="KW-1185">Reference proteome</keyword>
<evidence type="ECO:0000313" key="1">
    <source>
        <dbReference type="EMBL" id="CAK5126995.1"/>
    </source>
</evidence>
<comment type="caution">
    <text evidence="1">The sequence shown here is derived from an EMBL/GenBank/DDBJ whole genome shotgun (WGS) entry which is preliminary data.</text>
</comment>
<organism evidence="1 2">
    <name type="scientific">Meloidogyne enterolobii</name>
    <name type="common">Root-knot nematode worm</name>
    <name type="synonym">Meloidogyne mayaguensis</name>
    <dbReference type="NCBI Taxonomy" id="390850"/>
    <lineage>
        <taxon>Eukaryota</taxon>
        <taxon>Metazoa</taxon>
        <taxon>Ecdysozoa</taxon>
        <taxon>Nematoda</taxon>
        <taxon>Chromadorea</taxon>
        <taxon>Rhabditida</taxon>
        <taxon>Tylenchina</taxon>
        <taxon>Tylenchomorpha</taxon>
        <taxon>Tylenchoidea</taxon>
        <taxon>Meloidogynidae</taxon>
        <taxon>Meloidogyninae</taxon>
        <taxon>Meloidogyne</taxon>
    </lineage>
</organism>
<name>A0ACB1B6Z9_MELEN</name>
<protein>
    <submittedName>
        <fullName evidence="1">Uncharacterized protein</fullName>
    </submittedName>
</protein>
<reference evidence="1" key="1">
    <citation type="submission" date="2023-11" db="EMBL/GenBank/DDBJ databases">
        <authorList>
            <person name="Poullet M."/>
        </authorList>
    </citation>
    <scope>NUCLEOTIDE SEQUENCE</scope>
    <source>
        <strain evidence="1">E1834</strain>
    </source>
</reference>
<proteinExistence type="predicted"/>
<gene>
    <name evidence="1" type="ORF">MENTE1834_LOCUS48447</name>
</gene>
<dbReference type="EMBL" id="CAVMJV010000233">
    <property type="protein sequence ID" value="CAK5126995.1"/>
    <property type="molecule type" value="Genomic_DNA"/>
</dbReference>
<accession>A0ACB1B6Z9</accession>
<dbReference type="Proteomes" id="UP001497535">
    <property type="component" value="Unassembled WGS sequence"/>
</dbReference>